<organism evidence="1 2">
    <name type="scientific">Leishmania panamensis</name>
    <dbReference type="NCBI Taxonomy" id="5679"/>
    <lineage>
        <taxon>Eukaryota</taxon>
        <taxon>Discoba</taxon>
        <taxon>Euglenozoa</taxon>
        <taxon>Kinetoplastea</taxon>
        <taxon>Metakinetoplastina</taxon>
        <taxon>Trypanosomatida</taxon>
        <taxon>Trypanosomatidae</taxon>
        <taxon>Leishmaniinae</taxon>
        <taxon>Leishmania</taxon>
        <taxon>Leishmania guyanensis species complex</taxon>
    </lineage>
</organism>
<evidence type="ECO:0000313" key="2">
    <source>
        <dbReference type="Proteomes" id="UP000063063"/>
    </source>
</evidence>
<dbReference type="KEGG" id="lpan:LPMP_203990"/>
<dbReference type="VEuPathDB" id="TriTrypDB:LPAL13_200046000"/>
<dbReference type="RefSeq" id="XP_010698600.1">
    <property type="nucleotide sequence ID" value="XM_010700298.1"/>
</dbReference>
<dbReference type="OrthoDB" id="268407at2759"/>
<dbReference type="AlphaFoldDB" id="A0A088RPJ9"/>
<proteinExistence type="predicted"/>
<accession>A0A088RPJ9</accession>
<dbReference type="Proteomes" id="UP000063063">
    <property type="component" value="Chromosome 20"/>
</dbReference>
<dbReference type="EMBL" id="CP009389">
    <property type="protein sequence ID" value="AIN97893.1"/>
    <property type="molecule type" value="Genomic_DNA"/>
</dbReference>
<sequence length="203" mass="23925">MSKQVLQSLPLAKGKDIHSRIAKLALYKECLALAYLVRNKLVREHTLREVREKWLEHRGDGGHTLQLQLASCLDRIAYGRMCHSKARQRLLPKASEAYDWGVVNPMENHEKLIRRREERQSPDAFNHSRGKRDFVPMSNWGYGNMDPDAIAKHKELTDRQHFIGPHWRNRPKPMVLEDLSFEEELYVHFQGKPKMRKTPKKHF</sequence>
<reference evidence="1 2" key="1">
    <citation type="journal article" date="2015" name="Sci. Rep.">
        <title>The genome of Leishmania panamensis: insights into genomics of the L. (Viannia) subgenus.</title>
        <authorList>
            <person name="Llanes A."/>
            <person name="Restrepo C.M."/>
            <person name="Vecchio G.D."/>
            <person name="Anguizola F.J."/>
            <person name="Lleonart R."/>
        </authorList>
    </citation>
    <scope>NUCLEOTIDE SEQUENCE [LARGE SCALE GENOMIC DNA]</scope>
    <source>
        <strain evidence="1 2">MHOM/PA/94/PSC-1</strain>
    </source>
</reference>
<keyword evidence="2" id="KW-1185">Reference proteome</keyword>
<name>A0A088RPJ9_LEIPA</name>
<dbReference type="VEuPathDB" id="TriTrypDB:LPMP_203990"/>
<protein>
    <submittedName>
        <fullName evidence="1">Uncharacterized protein</fullName>
    </submittedName>
</protein>
<dbReference type="GeneID" id="22574610"/>
<evidence type="ECO:0000313" key="1">
    <source>
        <dbReference type="EMBL" id="AIN97893.1"/>
    </source>
</evidence>
<gene>
    <name evidence="1" type="ORF">LPMP_203990</name>
</gene>
<dbReference type="eggNOG" id="ENOG502QZ7N">
    <property type="taxonomic scope" value="Eukaryota"/>
</dbReference>